<dbReference type="InterPro" id="IPR001533">
    <property type="entry name" value="Pterin_deHydtase"/>
</dbReference>
<dbReference type="HAMAP" id="MF_00434">
    <property type="entry name" value="Pterin_4_alpha"/>
    <property type="match status" value="1"/>
</dbReference>
<keyword evidence="6" id="KW-1185">Reference proteome</keyword>
<dbReference type="PANTHER" id="PTHR12599">
    <property type="entry name" value="PTERIN-4-ALPHA-CARBINOLAMINE DEHYDRATASE"/>
    <property type="match status" value="1"/>
</dbReference>
<evidence type="ECO:0000313" key="5">
    <source>
        <dbReference type="EMBL" id="MCG2430463.1"/>
    </source>
</evidence>
<proteinExistence type="inferred from homology"/>
<dbReference type="GO" id="GO:0006729">
    <property type="term" value="P:tetrahydrobiopterin biosynthetic process"/>
    <property type="evidence" value="ECO:0007669"/>
    <property type="project" value="InterPro"/>
</dbReference>
<dbReference type="NCBIfam" id="NF002017">
    <property type="entry name" value="PRK00823.1-2"/>
    <property type="match status" value="1"/>
</dbReference>
<comment type="caution">
    <text evidence="5">The sequence shown here is derived from an EMBL/GenBank/DDBJ whole genome shotgun (WGS) entry which is preliminary data.</text>
</comment>
<dbReference type="Pfam" id="PF01329">
    <property type="entry name" value="Pterin_4a"/>
    <property type="match status" value="1"/>
</dbReference>
<accession>A0A9X1R2P5</accession>
<dbReference type="SUPFAM" id="SSF55248">
    <property type="entry name" value="PCD-like"/>
    <property type="match status" value="1"/>
</dbReference>
<dbReference type="Proteomes" id="UP001139462">
    <property type="component" value="Unassembled WGS sequence"/>
</dbReference>
<protein>
    <recommendedName>
        <fullName evidence="4">Putative pterin-4-alpha-carbinolamine dehydratase</fullName>
        <shortName evidence="4">PHS</shortName>
        <ecNumber evidence="4">4.2.1.96</ecNumber>
    </recommendedName>
    <alternativeName>
        <fullName evidence="4">4-alpha-hydroxy-tetrahydropterin dehydratase</fullName>
    </alternativeName>
    <alternativeName>
        <fullName evidence="4">Pterin carbinolamine dehydratase</fullName>
        <shortName evidence="4">PCD</shortName>
    </alternativeName>
</protein>
<evidence type="ECO:0000256" key="2">
    <source>
        <dbReference type="ARBA" id="ARBA00006472"/>
    </source>
</evidence>
<dbReference type="AlphaFoldDB" id="A0A9X1R2P5"/>
<dbReference type="InterPro" id="IPR036428">
    <property type="entry name" value="PCD_sf"/>
</dbReference>
<comment type="similarity">
    <text evidence="2 4">Belongs to the pterin-4-alpha-carbinolamine dehydratase family.</text>
</comment>
<evidence type="ECO:0000256" key="3">
    <source>
        <dbReference type="ARBA" id="ARBA00023239"/>
    </source>
</evidence>
<dbReference type="GO" id="GO:0008124">
    <property type="term" value="F:4-alpha-hydroxytetrahydrobiopterin dehydratase activity"/>
    <property type="evidence" value="ECO:0007669"/>
    <property type="project" value="UniProtKB-UniRule"/>
</dbReference>
<gene>
    <name evidence="5" type="ORF">K8344_04970</name>
</gene>
<dbReference type="EMBL" id="JAIRBB010000002">
    <property type="protein sequence ID" value="MCG2430463.1"/>
    <property type="molecule type" value="Genomic_DNA"/>
</dbReference>
<sequence>MKALTENEILEKLKDFEGWEYIEGALHAIFEFENFKEAFTSMTRIAFEAEKLNHHPEWSNVYNSLEIYLSTHDAEGVTEKDFELARIIDELVG</sequence>
<comment type="catalytic activity">
    <reaction evidence="1 4">
        <text>(4aS,6R)-4a-hydroxy-L-erythro-5,6,7,8-tetrahydrobiopterin = (6R)-L-erythro-6,7-dihydrobiopterin + H2O</text>
        <dbReference type="Rhea" id="RHEA:11920"/>
        <dbReference type="ChEBI" id="CHEBI:15377"/>
        <dbReference type="ChEBI" id="CHEBI:15642"/>
        <dbReference type="ChEBI" id="CHEBI:43120"/>
        <dbReference type="EC" id="4.2.1.96"/>
    </reaction>
</comment>
<dbReference type="NCBIfam" id="NF002018">
    <property type="entry name" value="PRK00823.1-3"/>
    <property type="match status" value="1"/>
</dbReference>
<name>A0A9X1R2P5_9FLAO</name>
<dbReference type="Gene3D" id="3.30.1360.20">
    <property type="entry name" value="Transcriptional coactivator/pterin dehydratase"/>
    <property type="match status" value="1"/>
</dbReference>
<organism evidence="5 6">
    <name type="scientific">Aequorivita xiaoshiensis</name>
    <dbReference type="NCBI Taxonomy" id="2874476"/>
    <lineage>
        <taxon>Bacteria</taxon>
        <taxon>Pseudomonadati</taxon>
        <taxon>Bacteroidota</taxon>
        <taxon>Flavobacteriia</taxon>
        <taxon>Flavobacteriales</taxon>
        <taxon>Flavobacteriaceae</taxon>
        <taxon>Aequorivita</taxon>
    </lineage>
</organism>
<dbReference type="RefSeq" id="WP_237607212.1">
    <property type="nucleotide sequence ID" value="NZ_JAIRBB010000002.1"/>
</dbReference>
<evidence type="ECO:0000313" key="6">
    <source>
        <dbReference type="Proteomes" id="UP001139462"/>
    </source>
</evidence>
<keyword evidence="3 4" id="KW-0456">Lyase</keyword>
<dbReference type="PANTHER" id="PTHR12599:SF0">
    <property type="entry name" value="PTERIN-4-ALPHA-CARBINOLAMINE DEHYDRATASE"/>
    <property type="match status" value="1"/>
</dbReference>
<dbReference type="EC" id="4.2.1.96" evidence="4"/>
<evidence type="ECO:0000256" key="1">
    <source>
        <dbReference type="ARBA" id="ARBA00001554"/>
    </source>
</evidence>
<evidence type="ECO:0000256" key="4">
    <source>
        <dbReference type="HAMAP-Rule" id="MF_00434"/>
    </source>
</evidence>
<reference evidence="5" key="1">
    <citation type="submission" date="2021-09" db="EMBL/GenBank/DDBJ databases">
        <title>Genome of Aequorivita sp. strain F64183.</title>
        <authorList>
            <person name="Wang Y."/>
        </authorList>
    </citation>
    <scope>NUCLEOTIDE SEQUENCE</scope>
    <source>
        <strain evidence="5">F64183</strain>
    </source>
</reference>